<organism evidence="2 3">
    <name type="scientific">Gimesia alba</name>
    <dbReference type="NCBI Taxonomy" id="2527973"/>
    <lineage>
        <taxon>Bacteria</taxon>
        <taxon>Pseudomonadati</taxon>
        <taxon>Planctomycetota</taxon>
        <taxon>Planctomycetia</taxon>
        <taxon>Planctomycetales</taxon>
        <taxon>Planctomycetaceae</taxon>
        <taxon>Gimesia</taxon>
    </lineage>
</organism>
<sequence length="150" mass="17148">MNDRSKKSGFTISLLEVAVIFFIQAALISFLMSAVNPAKYRLKPDIDPKIPSTEYSPGFFDPPVMDPDRYETVYQYPSFRIINPTHGLPVWMMLCYPLLFGLVISILGTICVRTLIWLLPRKFQPRLNWKLQGLEATRNARKVRDGSPLG</sequence>
<keyword evidence="1" id="KW-0472">Membrane</keyword>
<feature type="transmembrane region" description="Helical" evidence="1">
    <location>
        <begin position="12"/>
        <end position="35"/>
    </location>
</feature>
<feature type="transmembrane region" description="Helical" evidence="1">
    <location>
        <begin position="98"/>
        <end position="119"/>
    </location>
</feature>
<dbReference type="RefSeq" id="WP_145216341.1">
    <property type="nucleotide sequence ID" value="NZ_CP036269.1"/>
</dbReference>
<keyword evidence="1" id="KW-0812">Transmembrane</keyword>
<evidence type="ECO:0000313" key="2">
    <source>
        <dbReference type="EMBL" id="QDT42692.1"/>
    </source>
</evidence>
<evidence type="ECO:0000313" key="3">
    <source>
        <dbReference type="Proteomes" id="UP000317171"/>
    </source>
</evidence>
<dbReference type="OrthoDB" id="9776706at2"/>
<dbReference type="EMBL" id="CP036269">
    <property type="protein sequence ID" value="QDT42692.1"/>
    <property type="molecule type" value="Genomic_DNA"/>
</dbReference>
<accession>A0A517RFM9</accession>
<keyword evidence="1" id="KW-1133">Transmembrane helix</keyword>
<dbReference type="Proteomes" id="UP000317171">
    <property type="component" value="Chromosome"/>
</dbReference>
<dbReference type="AlphaFoldDB" id="A0A517RFM9"/>
<evidence type="ECO:0000256" key="1">
    <source>
        <dbReference type="SAM" id="Phobius"/>
    </source>
</evidence>
<keyword evidence="3" id="KW-1185">Reference proteome</keyword>
<name>A0A517RFM9_9PLAN</name>
<reference evidence="2 3" key="1">
    <citation type="submission" date="2019-02" db="EMBL/GenBank/DDBJ databases">
        <title>Deep-cultivation of Planctomycetes and their phenomic and genomic characterization uncovers novel biology.</title>
        <authorList>
            <person name="Wiegand S."/>
            <person name="Jogler M."/>
            <person name="Boedeker C."/>
            <person name="Pinto D."/>
            <person name="Vollmers J."/>
            <person name="Rivas-Marin E."/>
            <person name="Kohn T."/>
            <person name="Peeters S.H."/>
            <person name="Heuer A."/>
            <person name="Rast P."/>
            <person name="Oberbeckmann S."/>
            <person name="Bunk B."/>
            <person name="Jeske O."/>
            <person name="Meyerdierks A."/>
            <person name="Storesund J.E."/>
            <person name="Kallscheuer N."/>
            <person name="Luecker S."/>
            <person name="Lage O.M."/>
            <person name="Pohl T."/>
            <person name="Merkel B.J."/>
            <person name="Hornburger P."/>
            <person name="Mueller R.-W."/>
            <person name="Bruemmer F."/>
            <person name="Labrenz M."/>
            <person name="Spormann A.M."/>
            <person name="Op den Camp H."/>
            <person name="Overmann J."/>
            <person name="Amann R."/>
            <person name="Jetten M.S.M."/>
            <person name="Mascher T."/>
            <person name="Medema M.H."/>
            <person name="Devos D.P."/>
            <person name="Kaster A.-K."/>
            <person name="Ovreas L."/>
            <person name="Rohde M."/>
            <person name="Galperin M.Y."/>
            <person name="Jogler C."/>
        </authorList>
    </citation>
    <scope>NUCLEOTIDE SEQUENCE [LARGE SCALE GENOMIC DNA]</scope>
    <source>
        <strain evidence="2 3">Pan241w</strain>
    </source>
</reference>
<proteinExistence type="predicted"/>
<dbReference type="KEGG" id="gaz:Pan241w_27800"/>
<protein>
    <submittedName>
        <fullName evidence="2">Uncharacterized protein</fullName>
    </submittedName>
</protein>
<gene>
    <name evidence="2" type="ORF">Pan241w_27800</name>
</gene>